<protein>
    <submittedName>
        <fullName evidence="1">Uncharacterized protein</fullName>
    </submittedName>
</protein>
<dbReference type="EMBL" id="ANMO01000061">
    <property type="protein sequence ID" value="EMB18209.1"/>
    <property type="molecule type" value="Genomic_DNA"/>
</dbReference>
<proteinExistence type="predicted"/>
<dbReference type="PATRIC" id="fig|1263867.3.peg.1143"/>
<sequence length="58" mass="6325">MAIIHWSEAGPIRTRGRFRFACGSGTSEFAESESISVRLWPMSGELSVWEIAAAVAVL</sequence>
<gene>
    <name evidence="1" type="ORF">RE6C_01079</name>
</gene>
<dbReference type="AlphaFoldDB" id="M2B7N1"/>
<comment type="caution">
    <text evidence="1">The sequence shown here is derived from an EMBL/GenBank/DDBJ whole genome shotgun (WGS) entry which is preliminary data.</text>
</comment>
<reference evidence="1" key="1">
    <citation type="submission" date="2012-11" db="EMBL/GenBank/DDBJ databases">
        <title>Permanent draft genomes of Rhodopirellula europaea strain SH398 and 6C.</title>
        <authorList>
            <person name="Richter M."/>
            <person name="Richter-Heitmann T."/>
            <person name="Frank C."/>
            <person name="Harder J."/>
            <person name="Glockner F.O."/>
        </authorList>
    </citation>
    <scope>NUCLEOTIDE SEQUENCE</scope>
    <source>
        <strain evidence="1">6C</strain>
    </source>
</reference>
<reference evidence="1" key="2">
    <citation type="journal article" date="2013" name="Mar. Genomics">
        <title>Expression of sulfatases in Rhodopirellula baltica and the diversity of sulfatases in the genus Rhodopirellula.</title>
        <authorList>
            <person name="Wegner C.E."/>
            <person name="Richter-Heitmann T."/>
            <person name="Klindworth A."/>
            <person name="Klockow C."/>
            <person name="Richter M."/>
            <person name="Achstetter T."/>
            <person name="Glockner F.O."/>
            <person name="Harder J."/>
        </authorList>
    </citation>
    <scope>NUCLEOTIDE SEQUENCE [LARGE SCALE GENOMIC DNA]</scope>
    <source>
        <strain evidence="1">6C</strain>
    </source>
</reference>
<evidence type="ECO:0000313" key="1">
    <source>
        <dbReference type="EMBL" id="EMB18209.1"/>
    </source>
</evidence>
<name>M2B7N1_9BACT</name>
<accession>M2B7N1</accession>
<evidence type="ECO:0000313" key="2">
    <source>
        <dbReference type="Proteomes" id="UP000011529"/>
    </source>
</evidence>
<keyword evidence="2" id="KW-1185">Reference proteome</keyword>
<dbReference type="Proteomes" id="UP000011529">
    <property type="component" value="Unassembled WGS sequence"/>
</dbReference>
<organism evidence="1 2">
    <name type="scientific">Rhodopirellula europaea 6C</name>
    <dbReference type="NCBI Taxonomy" id="1263867"/>
    <lineage>
        <taxon>Bacteria</taxon>
        <taxon>Pseudomonadati</taxon>
        <taxon>Planctomycetota</taxon>
        <taxon>Planctomycetia</taxon>
        <taxon>Pirellulales</taxon>
        <taxon>Pirellulaceae</taxon>
        <taxon>Rhodopirellula</taxon>
    </lineage>
</organism>